<keyword evidence="1" id="KW-0472">Membrane</keyword>
<feature type="transmembrane region" description="Helical" evidence="1">
    <location>
        <begin position="113"/>
        <end position="137"/>
    </location>
</feature>
<evidence type="ECO:0000313" key="3">
    <source>
        <dbReference type="EMBL" id="AUM75419.1"/>
    </source>
</evidence>
<dbReference type="Pfam" id="PF07331">
    <property type="entry name" value="TctB"/>
    <property type="match status" value="1"/>
</dbReference>
<feature type="transmembrane region" description="Helical" evidence="1">
    <location>
        <begin position="6"/>
        <end position="26"/>
    </location>
</feature>
<dbReference type="OrthoDB" id="5519430at2"/>
<dbReference type="EMBL" id="CP025583">
    <property type="protein sequence ID" value="AUM75419.1"/>
    <property type="molecule type" value="Genomic_DNA"/>
</dbReference>
<evidence type="ECO:0000259" key="2">
    <source>
        <dbReference type="Pfam" id="PF07331"/>
    </source>
</evidence>
<evidence type="ECO:0000256" key="1">
    <source>
        <dbReference type="SAM" id="Phobius"/>
    </source>
</evidence>
<dbReference type="Proteomes" id="UP000234882">
    <property type="component" value="Chromosome"/>
</dbReference>
<keyword evidence="1" id="KW-1133">Transmembrane helix</keyword>
<feature type="transmembrane region" description="Helical" evidence="1">
    <location>
        <begin position="38"/>
        <end position="58"/>
    </location>
</feature>
<accession>A0A2K9MIF7</accession>
<dbReference type="InterPro" id="IPR009936">
    <property type="entry name" value="DUF1468"/>
</dbReference>
<feature type="domain" description="DUF1468" evidence="2">
    <location>
        <begin position="6"/>
        <end position="136"/>
    </location>
</feature>
<protein>
    <submittedName>
        <fullName evidence="3">Tripartite tricarboxylate transporter TctB family protein</fullName>
    </submittedName>
</protein>
<keyword evidence="4" id="KW-1185">Reference proteome</keyword>
<evidence type="ECO:0000313" key="4">
    <source>
        <dbReference type="Proteomes" id="UP000234882"/>
    </source>
</evidence>
<proteinExistence type="predicted"/>
<feature type="transmembrane region" description="Helical" evidence="1">
    <location>
        <begin position="64"/>
        <end position="83"/>
    </location>
</feature>
<name>A0A2K9MIF7_9RHOB</name>
<gene>
    <name evidence="3" type="ORF">CYR75_14935</name>
</gene>
<sequence>MRGDRIFGLVMIFVALGYILGARNIATSFMSDPVGPRVFPYIIAGVTLICSLVMVLRPDPEPDWPVAGTLVQLGIALAVLLGYAYLIDDLGFILPTIVASGIISYLINPRPVAAALTGVGLGIGLFLLFKVVLGLGLQGLPQGWGI</sequence>
<reference evidence="4" key="1">
    <citation type="submission" date="2017-12" db="EMBL/GenBank/DDBJ databases">
        <title>Genomic analysis of Paracoccus sp. CBA4604.</title>
        <authorList>
            <person name="Roh S.W."/>
            <person name="Kim J.Y."/>
            <person name="Kim J.S."/>
        </authorList>
    </citation>
    <scope>NUCLEOTIDE SEQUENCE [LARGE SCALE GENOMIC DNA]</scope>
    <source>
        <strain evidence="4">CBA4604</strain>
    </source>
</reference>
<dbReference type="KEGG" id="paru:CYR75_14935"/>
<feature type="transmembrane region" description="Helical" evidence="1">
    <location>
        <begin position="90"/>
        <end position="107"/>
    </location>
</feature>
<organism evidence="3 4">
    <name type="scientific">Paracoccus jeotgali</name>
    <dbReference type="NCBI Taxonomy" id="2065379"/>
    <lineage>
        <taxon>Bacteria</taxon>
        <taxon>Pseudomonadati</taxon>
        <taxon>Pseudomonadota</taxon>
        <taxon>Alphaproteobacteria</taxon>
        <taxon>Rhodobacterales</taxon>
        <taxon>Paracoccaceae</taxon>
        <taxon>Paracoccus</taxon>
    </lineage>
</organism>
<dbReference type="AlphaFoldDB" id="A0A2K9MIF7"/>
<keyword evidence="1" id="KW-0812">Transmembrane</keyword>
<dbReference type="RefSeq" id="WP_101500761.1">
    <property type="nucleotide sequence ID" value="NZ_CP025583.1"/>
</dbReference>